<organism evidence="2 3">
    <name type="scientific">Aedes albopictus</name>
    <name type="common">Asian tiger mosquito</name>
    <name type="synonym">Stegomyia albopicta</name>
    <dbReference type="NCBI Taxonomy" id="7160"/>
    <lineage>
        <taxon>Eukaryota</taxon>
        <taxon>Metazoa</taxon>
        <taxon>Ecdysozoa</taxon>
        <taxon>Arthropoda</taxon>
        <taxon>Hexapoda</taxon>
        <taxon>Insecta</taxon>
        <taxon>Pterygota</taxon>
        <taxon>Neoptera</taxon>
        <taxon>Endopterygota</taxon>
        <taxon>Diptera</taxon>
        <taxon>Nematocera</taxon>
        <taxon>Culicoidea</taxon>
        <taxon>Culicidae</taxon>
        <taxon>Culicinae</taxon>
        <taxon>Aedini</taxon>
        <taxon>Aedes</taxon>
        <taxon>Stegomyia</taxon>
    </lineage>
</organism>
<proteinExistence type="predicted"/>
<keyword evidence="1" id="KW-0472">Membrane</keyword>
<reference evidence="2" key="2">
    <citation type="submission" date="2025-05" db="UniProtKB">
        <authorList>
            <consortium name="EnsemblMetazoa"/>
        </authorList>
    </citation>
    <scope>IDENTIFICATION</scope>
    <source>
        <strain evidence="2">Foshan</strain>
    </source>
</reference>
<keyword evidence="3" id="KW-1185">Reference proteome</keyword>
<dbReference type="GeneID" id="109408067"/>
<accession>A0ABM1XNS8</accession>
<keyword evidence="1" id="KW-1133">Transmembrane helix</keyword>
<reference evidence="3" key="1">
    <citation type="journal article" date="2015" name="Proc. Natl. Acad. Sci. U.S.A.">
        <title>Genome sequence of the Asian Tiger mosquito, Aedes albopictus, reveals insights into its biology, genetics, and evolution.</title>
        <authorList>
            <person name="Chen X.G."/>
            <person name="Jiang X."/>
            <person name="Gu J."/>
            <person name="Xu M."/>
            <person name="Wu Y."/>
            <person name="Deng Y."/>
            <person name="Zhang C."/>
            <person name="Bonizzoni M."/>
            <person name="Dermauw W."/>
            <person name="Vontas J."/>
            <person name="Armbruster P."/>
            <person name="Huang X."/>
            <person name="Yang Y."/>
            <person name="Zhang H."/>
            <person name="He W."/>
            <person name="Peng H."/>
            <person name="Liu Y."/>
            <person name="Wu K."/>
            <person name="Chen J."/>
            <person name="Lirakis M."/>
            <person name="Topalis P."/>
            <person name="Van Leeuwen T."/>
            <person name="Hall A.B."/>
            <person name="Jiang X."/>
            <person name="Thorpe C."/>
            <person name="Mueller R.L."/>
            <person name="Sun C."/>
            <person name="Waterhouse R.M."/>
            <person name="Yan G."/>
            <person name="Tu Z.J."/>
            <person name="Fang X."/>
            <person name="James A.A."/>
        </authorList>
    </citation>
    <scope>NUCLEOTIDE SEQUENCE [LARGE SCALE GENOMIC DNA]</scope>
    <source>
        <strain evidence="3">Foshan</strain>
    </source>
</reference>
<feature type="transmembrane region" description="Helical" evidence="1">
    <location>
        <begin position="115"/>
        <end position="136"/>
    </location>
</feature>
<evidence type="ECO:0000313" key="3">
    <source>
        <dbReference type="Proteomes" id="UP000069940"/>
    </source>
</evidence>
<sequence length="175" mass="19767">MIRHKGDNHVTFLPLTKDEKNRYYIHTYLLLLAGGRTSTLSQCHRHTCQKDGMGVEVDQSDPIHRPLLIRAIPFRYKKWPEPSKVHQFVSNCSAVRQVPLSSEAKAPPEADTMKYVLVTIALLVLAVALVSALPAVQDESLFGNPVEVQEVDVINPQDPQAFFKLRKLKRLLFLG</sequence>
<dbReference type="EnsemblMetazoa" id="AALFPA23_001390.R1122">
    <property type="protein sequence ID" value="AALFPA23_001390.P1122"/>
    <property type="gene ID" value="AALFPA23_001390"/>
</dbReference>
<protein>
    <submittedName>
        <fullName evidence="2">Uncharacterized protein</fullName>
    </submittedName>
</protein>
<evidence type="ECO:0000256" key="1">
    <source>
        <dbReference type="SAM" id="Phobius"/>
    </source>
</evidence>
<name>A0ABM1XNS8_AEDAL</name>
<evidence type="ECO:0000313" key="2">
    <source>
        <dbReference type="EnsemblMetazoa" id="AALFPA23_001390.P1122"/>
    </source>
</evidence>
<keyword evidence="1" id="KW-0812">Transmembrane</keyword>
<dbReference type="Proteomes" id="UP000069940">
    <property type="component" value="Unassembled WGS sequence"/>
</dbReference>
<dbReference type="RefSeq" id="XP_029732472.2">
    <property type="nucleotide sequence ID" value="XM_029876612.2"/>
</dbReference>